<keyword evidence="3" id="KW-1185">Reference proteome</keyword>
<dbReference type="WBParaSite" id="maker-uti_cns_0046089-snap-gene-0.8-mRNA-1">
    <property type="protein sequence ID" value="maker-uti_cns_0046089-snap-gene-0.8-mRNA-1"/>
    <property type="gene ID" value="maker-uti_cns_0046089-snap-gene-0.8"/>
</dbReference>
<name>A0A1I8J898_9PLAT</name>
<feature type="compositionally biased region" description="Polar residues" evidence="1">
    <location>
        <begin position="715"/>
        <end position="725"/>
    </location>
</feature>
<evidence type="ECO:0000256" key="1">
    <source>
        <dbReference type="SAM" id="MobiDB-lite"/>
    </source>
</evidence>
<accession>A0A1I8J898</accession>
<proteinExistence type="predicted"/>
<feature type="region of interest" description="Disordered" evidence="1">
    <location>
        <begin position="702"/>
        <end position="730"/>
    </location>
</feature>
<dbReference type="Pfam" id="PF12237">
    <property type="entry name" value="PCIF1_WW"/>
    <property type="match status" value="1"/>
</dbReference>
<dbReference type="PANTHER" id="PTHR21727:SF0">
    <property type="entry name" value="MRNA (2'-O-METHYLADENOSINE-N(6)-)-METHYLTRANSFERASE"/>
    <property type="match status" value="1"/>
</dbReference>
<dbReference type="AlphaFoldDB" id="A0A1I8J898"/>
<protein>
    <submittedName>
        <fullName evidence="4">PCIF1_WW domain-containing protein</fullName>
    </submittedName>
</protein>
<dbReference type="InterPro" id="IPR022035">
    <property type="entry name" value="PCIF1_WW"/>
</dbReference>
<dbReference type="PANTHER" id="PTHR21727">
    <property type="entry name" value="PHOSPHORYLATED CTD INTERACTING FACTOR 1"/>
    <property type="match status" value="1"/>
</dbReference>
<sequence>MKIRQREYPTRCSTVSKNFWALISRMNHCLMLLFDTPRAEPVEIILVGDFQTRNCLRIRYLAQTYGTDATALMCLRYAHLCKFYGGESGMCVSGLDALYDVGHVTYEGFSSPLNCRLLGRDGVKFCSLFNDTDAAFGSLGNFFRLDLSGYPGGWSLGPPFVEPVLNATAERKLWNDAEPGKFWFFVTFPHWDDNPGWQRLDESPQKVARIDFNQQEFLQQDNYGIIYRPLARICIFILGQLPDDVDLIELRNGISQVNEARVRDDWLEACMVQHIDSVTTISTKHIDSRMKATAITTRATRFCLAVGRSSDSGSTLLKLPQREELSNPASHSSGSALFVSNMAMQFIRQALVGLRGGPAEVSSDSDDGSEDEILEEESMDEDVTEEQGDDAEMQWRGVTEETDTRESADVEFFGVEGLNHEVHVPADVENGVGSFFSMFVTDDLLEINDSGGGTGLKFWYSFSMPKYVLRQIPRASLAMRLTRRLKSAISRFSITMFTSPMKRNSIRFSNTPIPCVWADFPIVIFVNVFPNSSFSKFVNSMLNGRVIAATVASQLYQGLLYVACLPRACERSLSISGPSLMSRLMLAGISSNCLASRPRLMDYRKYYSIIGTLFADCIVCASVYEPSLIRIVKIIQLRLQLPNVAPYIFRFRTPVYASAQTLQAGFFYLFIKVLHVANRLVDITKPLLKLVGEILQLTCPQQPQPLRPREQPCQSVTSRRSSGTHDASRSVATDLRFPGPSLCFLCARLQTVAQAERDVEGFVKPLLEYIVALLTRAAESQDFNDYHYDNLRVSEITEFSKQKASAAESPCSESGGRSHAGDEHPSHVLQLVRQNGESQQVAGVQVEQHGLAVCDAAIYALNQTPDGLLGAVERAAGRGHRNLFAVRWLGEAGLLPVAAPPRIESQCSVRIVRMHFCVNFAIFKFVSNRERLIVSVFQSQLSAFSAAFLVQIFCIRCSRERRNSFTGLSKLRCFCRSASAQARRLLAASIDVIDVVHVWRVECGVGADKAHRTGAGGFAGARSQQALRRVLPPRESTACAAGLQASLGGLDELGRLQVCRTSVIATARWQAKHASGVQSTVAAALVLRQVAAHPSAARLQACAAQLGQAQVRLQAAHPHFLQLFNFGPLSVLLQSVSHLSESLSNLIDSSFRPVQANSGRVAQGVLVQQA</sequence>
<evidence type="ECO:0000313" key="4">
    <source>
        <dbReference type="WBParaSite" id="maker-uti_cns_0046089-snap-gene-0.8-mRNA-1"/>
    </source>
</evidence>
<dbReference type="Proteomes" id="UP000095280">
    <property type="component" value="Unplaced"/>
</dbReference>
<feature type="compositionally biased region" description="Acidic residues" evidence="1">
    <location>
        <begin position="363"/>
        <end position="391"/>
    </location>
</feature>
<organism evidence="3 4">
    <name type="scientific">Macrostomum lignano</name>
    <dbReference type="NCBI Taxonomy" id="282301"/>
    <lineage>
        <taxon>Eukaryota</taxon>
        <taxon>Metazoa</taxon>
        <taxon>Spiralia</taxon>
        <taxon>Lophotrochozoa</taxon>
        <taxon>Platyhelminthes</taxon>
        <taxon>Rhabditophora</taxon>
        <taxon>Macrostomorpha</taxon>
        <taxon>Macrostomida</taxon>
        <taxon>Macrostomidae</taxon>
        <taxon>Macrostomum</taxon>
    </lineage>
</organism>
<reference evidence="4" key="1">
    <citation type="submission" date="2016-11" db="UniProtKB">
        <authorList>
            <consortium name="WormBaseParasite"/>
        </authorList>
    </citation>
    <scope>IDENTIFICATION</scope>
</reference>
<feature type="domain" description="PCIF1 WW" evidence="2">
    <location>
        <begin position="71"/>
        <end position="214"/>
    </location>
</feature>
<evidence type="ECO:0000313" key="3">
    <source>
        <dbReference type="Proteomes" id="UP000095280"/>
    </source>
</evidence>
<dbReference type="GO" id="GO:0099122">
    <property type="term" value="F:RNA polymerase II C-terminal domain binding"/>
    <property type="evidence" value="ECO:0007669"/>
    <property type="project" value="InterPro"/>
</dbReference>
<feature type="region of interest" description="Disordered" evidence="1">
    <location>
        <begin position="804"/>
        <end position="823"/>
    </location>
</feature>
<evidence type="ECO:0000259" key="2">
    <source>
        <dbReference type="Pfam" id="PF12237"/>
    </source>
</evidence>
<feature type="region of interest" description="Disordered" evidence="1">
    <location>
        <begin position="357"/>
        <end position="391"/>
    </location>
</feature>
<dbReference type="InterPro" id="IPR039881">
    <property type="entry name" value="PCIF1-like"/>
</dbReference>
<dbReference type="GO" id="GO:0005634">
    <property type="term" value="C:nucleus"/>
    <property type="evidence" value="ECO:0007669"/>
    <property type="project" value="TreeGrafter"/>
</dbReference>
<dbReference type="GO" id="GO:0016422">
    <property type="term" value="F:mRNA (2'-O-methyladenosine-N6-)-methyltransferase activity"/>
    <property type="evidence" value="ECO:0007669"/>
    <property type="project" value="InterPro"/>
</dbReference>